<comment type="caution">
    <text evidence="9">The sequence shown here is derived from an EMBL/GenBank/DDBJ whole genome shotgun (WGS) entry which is preliminary data.</text>
</comment>
<dbReference type="InterPro" id="IPR019800">
    <property type="entry name" value="Glyco_hydro_3_AS"/>
</dbReference>
<feature type="domain" description="Glycoside hydrolase family 3 C-terminal" evidence="7">
    <location>
        <begin position="421"/>
        <end position="625"/>
    </location>
</feature>
<dbReference type="Proteomes" id="UP001228044">
    <property type="component" value="Unassembled WGS sequence"/>
</dbReference>
<dbReference type="InterPro" id="IPR041443">
    <property type="entry name" value="Exop_C"/>
</dbReference>
<dbReference type="Gene3D" id="3.20.20.300">
    <property type="entry name" value="Glycoside hydrolase, family 3, N-terminal domain"/>
    <property type="match status" value="1"/>
</dbReference>
<keyword evidence="3 4" id="KW-0326">Glycosidase</keyword>
<dbReference type="GO" id="GO:0016787">
    <property type="term" value="F:hydrolase activity"/>
    <property type="evidence" value="ECO:0007669"/>
    <property type="project" value="UniProtKB-KW"/>
</dbReference>
<keyword evidence="5" id="KW-0732">Signal</keyword>
<feature type="signal peptide" evidence="5">
    <location>
        <begin position="1"/>
        <end position="32"/>
    </location>
</feature>
<dbReference type="SUPFAM" id="SSF52279">
    <property type="entry name" value="Beta-D-glucan exohydrolase, C-terminal domain"/>
    <property type="match status" value="1"/>
</dbReference>
<dbReference type="Gene3D" id="2.60.120.430">
    <property type="entry name" value="Galactose-binding lectin"/>
    <property type="match status" value="1"/>
</dbReference>
<evidence type="ECO:0000259" key="6">
    <source>
        <dbReference type="Pfam" id="PF00933"/>
    </source>
</evidence>
<accession>A0ABT8E065</accession>
<dbReference type="InterPro" id="IPR001764">
    <property type="entry name" value="Glyco_hydro_3_N"/>
</dbReference>
<evidence type="ECO:0000256" key="1">
    <source>
        <dbReference type="ARBA" id="ARBA00005336"/>
    </source>
</evidence>
<comment type="similarity">
    <text evidence="1 4">Belongs to the glycosyl hydrolase 3 family.</text>
</comment>
<evidence type="ECO:0000256" key="5">
    <source>
        <dbReference type="SAM" id="SignalP"/>
    </source>
</evidence>
<evidence type="ECO:0000313" key="10">
    <source>
        <dbReference type="Proteomes" id="UP001228044"/>
    </source>
</evidence>
<sequence length="840" mass="88162">MNAKFQARRRRPGFPSASSFSLLLLAIVPAVAATPDWPSRPAPRPDPALEARIEKLLAGMSLAQKVGQMTQPEIKSITPAEVTRYSIGSVLNGGGTWPGNNKQAGVGDWLALAKAYHQASLAAPGGIPLIWGTDAVHGHNNVLGATLFPHNIGLGASGDAALVEEIAAATAKAVRSTGIRWVFAPTIAVARDARWGRTYESFSENPALVARLGAAHVRGLQGQLKGDANVVATAKHFIGDGGTELGRDQGVNRSDRAELMAVHGQGYLAALDAGAQTVMASFNSWHEEAAGVGYGKLHGSHALLTGLLKERLGFDGLLVSDWNGIGQVQGCSNASCPQAIKAGIDMVMVPEDWRAFIANTIAEVERGEIPQARIDDAVRRILRVKLRAGLFDKAPGEGVWDGKAEALQARELARRAARQTLVLLKNNGGVLPLTRGKRILVVGKSADSLPNQAGGWTLTWQGTENRSSDFPAATTILAGLREFGELQFSETAEGVDVRRFDAVIAVIGETPYAEGHGDIPASGTLQHSSRYPEDLAVLKKVSGQGVPVVTVFLSGRTVYANDLINLSDAFVAAWLPGSEGGGVADLLFRGAPSYDFTARLPFAWPAAICPGKTRPLFALGYGLSYAGKPASVPRLPVQQSSGGCAAATEMGIFVKSNQPPYQLQVGSLDGSWPEAALGGDLNASLGYPSEAAPRVSVSTVQINTQQDARRVVWQGPARLFAGSAQKAALQTYPNGALVFDTVVEQAPSASVRLAMGCGAGCAGMLELGDVLRRLGVGKRSTVKVPLSCFAAAGAELSRIEQPFSLAADAPFTAAFANIRVQAGAALDADALKCSQLKLQR</sequence>
<dbReference type="Pfam" id="PF00933">
    <property type="entry name" value="Glyco_hydro_3"/>
    <property type="match status" value="1"/>
</dbReference>
<organism evidence="9 10">
    <name type="scientific">Roseateles violae</name>
    <dbReference type="NCBI Taxonomy" id="3058042"/>
    <lineage>
        <taxon>Bacteria</taxon>
        <taxon>Pseudomonadati</taxon>
        <taxon>Pseudomonadota</taxon>
        <taxon>Betaproteobacteria</taxon>
        <taxon>Burkholderiales</taxon>
        <taxon>Sphaerotilaceae</taxon>
        <taxon>Roseateles</taxon>
    </lineage>
</organism>
<dbReference type="SUPFAM" id="SSF51445">
    <property type="entry name" value="(Trans)glycosidases"/>
    <property type="match status" value="1"/>
</dbReference>
<proteinExistence type="inferred from homology"/>
<evidence type="ECO:0000259" key="7">
    <source>
        <dbReference type="Pfam" id="PF01915"/>
    </source>
</evidence>
<evidence type="ECO:0000259" key="8">
    <source>
        <dbReference type="Pfam" id="PF18559"/>
    </source>
</evidence>
<dbReference type="InterPro" id="IPR036881">
    <property type="entry name" value="Glyco_hydro_3_C_sf"/>
</dbReference>
<gene>
    <name evidence="9" type="ORF">QWJ38_23100</name>
</gene>
<dbReference type="Pfam" id="PF18559">
    <property type="entry name" value="Exop_C"/>
    <property type="match status" value="1"/>
</dbReference>
<dbReference type="PANTHER" id="PTHR30620">
    <property type="entry name" value="PERIPLASMIC BETA-GLUCOSIDASE-RELATED"/>
    <property type="match status" value="1"/>
</dbReference>
<evidence type="ECO:0000256" key="4">
    <source>
        <dbReference type="RuleBase" id="RU361161"/>
    </source>
</evidence>
<feature type="domain" description="Glycoside hydrolase family 3 N-terminal" evidence="6">
    <location>
        <begin position="62"/>
        <end position="384"/>
    </location>
</feature>
<feature type="domain" description="ExoP galactose-binding-like" evidence="8">
    <location>
        <begin position="692"/>
        <end position="819"/>
    </location>
</feature>
<dbReference type="RefSeq" id="WP_290361492.1">
    <property type="nucleotide sequence ID" value="NZ_JAUHHC010000007.1"/>
</dbReference>
<feature type="chain" id="PRO_5046077017" evidence="5">
    <location>
        <begin position="33"/>
        <end position="840"/>
    </location>
</feature>
<dbReference type="InterPro" id="IPR051915">
    <property type="entry name" value="Cellulose_Degrad_GH3"/>
</dbReference>
<dbReference type="PANTHER" id="PTHR30620:SF77">
    <property type="entry name" value="LYSOSOMAL BETA GLUCOSIDASE-LIKE"/>
    <property type="match status" value="1"/>
</dbReference>
<dbReference type="EMBL" id="JAUHHC010000007">
    <property type="protein sequence ID" value="MDN3923185.1"/>
    <property type="molecule type" value="Genomic_DNA"/>
</dbReference>
<dbReference type="Pfam" id="PF01915">
    <property type="entry name" value="Glyco_hydro_3_C"/>
    <property type="match status" value="1"/>
</dbReference>
<reference evidence="9 10" key="1">
    <citation type="submission" date="2023-06" db="EMBL/GenBank/DDBJ databases">
        <title>Pelomonas sp. PFR6 16S ribosomal RNA gene Genome sequencing and assembly.</title>
        <authorList>
            <person name="Woo H."/>
        </authorList>
    </citation>
    <scope>NUCLEOTIDE SEQUENCE [LARGE SCALE GENOMIC DNA]</scope>
    <source>
        <strain evidence="9 10">PFR6</strain>
    </source>
</reference>
<protein>
    <submittedName>
        <fullName evidence="9">Glycoside hydrolase family 3 N-terminal domain-containing protein</fullName>
    </submittedName>
</protein>
<keyword evidence="2 4" id="KW-0378">Hydrolase</keyword>
<evidence type="ECO:0000256" key="2">
    <source>
        <dbReference type="ARBA" id="ARBA00022801"/>
    </source>
</evidence>
<dbReference type="InterPro" id="IPR002772">
    <property type="entry name" value="Glyco_hydro_3_C"/>
</dbReference>
<dbReference type="InterPro" id="IPR036962">
    <property type="entry name" value="Glyco_hydro_3_N_sf"/>
</dbReference>
<dbReference type="PRINTS" id="PR00133">
    <property type="entry name" value="GLHYDRLASE3"/>
</dbReference>
<dbReference type="InterPro" id="IPR017853">
    <property type="entry name" value="GH"/>
</dbReference>
<evidence type="ECO:0000313" key="9">
    <source>
        <dbReference type="EMBL" id="MDN3923185.1"/>
    </source>
</evidence>
<keyword evidence="10" id="KW-1185">Reference proteome</keyword>
<dbReference type="PROSITE" id="PS00775">
    <property type="entry name" value="GLYCOSYL_HYDROL_F3"/>
    <property type="match status" value="1"/>
</dbReference>
<name>A0ABT8E065_9BURK</name>
<evidence type="ECO:0000256" key="3">
    <source>
        <dbReference type="ARBA" id="ARBA00023295"/>
    </source>
</evidence>
<dbReference type="Gene3D" id="3.40.50.1700">
    <property type="entry name" value="Glycoside hydrolase family 3 C-terminal domain"/>
    <property type="match status" value="1"/>
</dbReference>